<evidence type="ECO:0000256" key="5">
    <source>
        <dbReference type="SAM" id="Phobius"/>
    </source>
</evidence>
<evidence type="ECO:0000256" key="4">
    <source>
        <dbReference type="ARBA" id="ARBA00023136"/>
    </source>
</evidence>
<evidence type="ECO:0000313" key="6">
    <source>
        <dbReference type="EMBL" id="PNJ72994.1"/>
    </source>
</evidence>
<feature type="non-terminal residue" evidence="6">
    <location>
        <position position="1"/>
    </location>
</feature>
<dbReference type="Pfam" id="PF13000">
    <property type="entry name" value="Acatn"/>
    <property type="match status" value="1"/>
</dbReference>
<dbReference type="InterPro" id="IPR024371">
    <property type="entry name" value="AcetylCoA_trans_1-like"/>
</dbReference>
<sequence>WGTIFLITTTLVALLKKENKEVSVVKEETQGITDTYKLLFAIIKMPAVLTFCLLILTAKVTVYSMYVSIMAFNAKVSDPLIGGTYMTLLNTVSNLGGNWPSTVALWLVDPLTVKECVGASNQNCRTPDAVELCKKLGGSCVTALDGYYVESIICVFIGFGWWFFLGPKFKKLQDEGSSSWKCRRNN</sequence>
<protein>
    <submittedName>
        <fullName evidence="6">SLC33A1 isoform 4</fullName>
    </submittedName>
</protein>
<keyword evidence="4 5" id="KW-0472">Membrane</keyword>
<keyword evidence="3 5" id="KW-1133">Transmembrane helix</keyword>
<gene>
    <name evidence="6" type="ORF">CR201_G0007771</name>
</gene>
<dbReference type="EMBL" id="NDHI03003379">
    <property type="protein sequence ID" value="PNJ72994.1"/>
    <property type="molecule type" value="Genomic_DNA"/>
</dbReference>
<dbReference type="AlphaFoldDB" id="A0A2J8WT86"/>
<feature type="transmembrane region" description="Helical" evidence="5">
    <location>
        <begin position="47"/>
        <end position="69"/>
    </location>
</feature>
<dbReference type="InterPro" id="IPR036259">
    <property type="entry name" value="MFS_trans_sf"/>
</dbReference>
<dbReference type="PANTHER" id="PTHR12778:SF9">
    <property type="entry name" value="ACETYL-COENZYME A TRANSPORTER 1"/>
    <property type="match status" value="1"/>
</dbReference>
<comment type="subcellular location">
    <subcellularLocation>
        <location evidence="1">Membrane</location>
        <topology evidence="1">Multi-pass membrane protein</topology>
    </subcellularLocation>
</comment>
<feature type="non-terminal residue" evidence="6">
    <location>
        <position position="186"/>
    </location>
</feature>
<accession>A0A2J8WT86</accession>
<dbReference type="GO" id="GO:0035348">
    <property type="term" value="P:acetyl-CoA transmembrane transport"/>
    <property type="evidence" value="ECO:0007669"/>
    <property type="project" value="InterPro"/>
</dbReference>
<comment type="caution">
    <text evidence="6">The sequence shown here is derived from an EMBL/GenBank/DDBJ whole genome shotgun (WGS) entry which is preliminary data.</text>
</comment>
<name>A0A2J8WT86_PONAB</name>
<evidence type="ECO:0000256" key="1">
    <source>
        <dbReference type="ARBA" id="ARBA00004141"/>
    </source>
</evidence>
<dbReference type="GO" id="GO:0008521">
    <property type="term" value="F:acetyl-CoA transmembrane transporter activity"/>
    <property type="evidence" value="ECO:0007669"/>
    <property type="project" value="InterPro"/>
</dbReference>
<evidence type="ECO:0000256" key="3">
    <source>
        <dbReference type="ARBA" id="ARBA00022989"/>
    </source>
</evidence>
<keyword evidence="2 5" id="KW-0812">Transmembrane</keyword>
<proteinExistence type="predicted"/>
<organism evidence="6">
    <name type="scientific">Pongo abelii</name>
    <name type="common">Sumatran orangutan</name>
    <name type="synonym">Pongo pygmaeus abelii</name>
    <dbReference type="NCBI Taxonomy" id="9601"/>
    <lineage>
        <taxon>Eukaryota</taxon>
        <taxon>Metazoa</taxon>
        <taxon>Chordata</taxon>
        <taxon>Craniata</taxon>
        <taxon>Vertebrata</taxon>
        <taxon>Euteleostomi</taxon>
        <taxon>Mammalia</taxon>
        <taxon>Eutheria</taxon>
        <taxon>Euarchontoglires</taxon>
        <taxon>Primates</taxon>
        <taxon>Haplorrhini</taxon>
        <taxon>Catarrhini</taxon>
        <taxon>Hominidae</taxon>
        <taxon>Pongo</taxon>
    </lineage>
</organism>
<dbReference type="PANTHER" id="PTHR12778">
    <property type="entry name" value="SOLUTE CARRIER FAMILY 33 ACETYL-COA TRANSPORTER -RELATED"/>
    <property type="match status" value="1"/>
</dbReference>
<dbReference type="InterPro" id="IPR004752">
    <property type="entry name" value="AmpG_permease/AT-1"/>
</dbReference>
<feature type="transmembrane region" description="Helical" evidence="5">
    <location>
        <begin position="146"/>
        <end position="165"/>
    </location>
</feature>
<dbReference type="SUPFAM" id="SSF103473">
    <property type="entry name" value="MFS general substrate transporter"/>
    <property type="match status" value="1"/>
</dbReference>
<evidence type="ECO:0000256" key="2">
    <source>
        <dbReference type="ARBA" id="ARBA00022692"/>
    </source>
</evidence>
<reference evidence="6" key="1">
    <citation type="submission" date="2017-12" db="EMBL/GenBank/DDBJ databases">
        <title>High-resolution comparative analysis of great ape genomes.</title>
        <authorList>
            <person name="Pollen A."/>
            <person name="Hastie A."/>
            <person name="Hormozdiari F."/>
            <person name="Dougherty M."/>
            <person name="Liu R."/>
            <person name="Chaisson M."/>
            <person name="Hoppe E."/>
            <person name="Hill C."/>
            <person name="Pang A."/>
            <person name="Hillier L."/>
            <person name="Baker C."/>
            <person name="Armstrong J."/>
            <person name="Shendure J."/>
            <person name="Paten B."/>
            <person name="Wilson R."/>
            <person name="Chao H."/>
            <person name="Schneider V."/>
            <person name="Ventura M."/>
            <person name="Kronenberg Z."/>
            <person name="Murali S."/>
            <person name="Gordon D."/>
            <person name="Cantsilieris S."/>
            <person name="Munson K."/>
            <person name="Nelson B."/>
            <person name="Raja A."/>
            <person name="Underwood J."/>
            <person name="Diekhans M."/>
            <person name="Fiddes I."/>
            <person name="Haussler D."/>
            <person name="Eichler E."/>
        </authorList>
    </citation>
    <scope>NUCLEOTIDE SEQUENCE [LARGE SCALE GENOMIC DNA]</scope>
    <source>
        <strain evidence="6">Susie</strain>
    </source>
</reference>
<dbReference type="GO" id="GO:0016020">
    <property type="term" value="C:membrane"/>
    <property type="evidence" value="ECO:0007669"/>
    <property type="project" value="UniProtKB-SubCell"/>
</dbReference>